<reference evidence="4 5" key="1">
    <citation type="submission" date="2018-02" db="EMBL/GenBank/DDBJ databases">
        <title>The draft genome of Phyllobacterium sp. 1N-3.</title>
        <authorList>
            <person name="Liu L."/>
            <person name="Li L."/>
            <person name="Zhang X."/>
            <person name="Wang T."/>
            <person name="Liang L."/>
        </authorList>
    </citation>
    <scope>NUCLEOTIDE SEQUENCE [LARGE SCALE GENOMIC DNA]</scope>
    <source>
        <strain evidence="4 5">1N-3</strain>
    </source>
</reference>
<evidence type="ECO:0000256" key="2">
    <source>
        <dbReference type="SAM" id="MobiDB-lite"/>
    </source>
</evidence>
<comment type="caution">
    <text evidence="4">The sequence shown here is derived from an EMBL/GenBank/DDBJ whole genome shotgun (WGS) entry which is preliminary data.</text>
</comment>
<sequence>MMRAIRAEKARRQASAERERIAKDAERIRARCQSLSGFVREAWHVLEPTQPYIHGWHIDAICAHLEAITKGTFLAMGLSNRLLINVPPGTMKSLLVSVLWPAWEWGPMSLPGMRFLSASYSETYVKRDSRRMRDLVNSEWYQSLWPEVKLTRLGEASFANDKTGFREGVPFQSMTGGRGDRVIIDDPHSTETAESPAERQRTTRIFRESVPSRVNDPEKSAIVVIMQRLHEDDVSGQIIKLGLGYQHLMLPMKYETERHCKTALGFTDPRSADGELLFPERFPPAVLERDQKALTPYAVAGQYQQRPVPREGGLFKRDWFNGKIIRQAATGTVWVRHWDLAATKKATAARTAGVKIGRQPDGSFVVGHVVKTQDEGNKVRTLIKGTAEVDGKDIEISLPQDPGQAGKVQAQDMIAMLAGWKVRAEPETGDKVTRAEPFSSQCEAGNVYLIAGDWNEDYLDELCLFPGGSFKDQVDASSGAFGRLLKAGRTSTALFGTYGTRK</sequence>
<dbReference type="InterPro" id="IPR035421">
    <property type="entry name" value="Terminase_6C"/>
</dbReference>
<keyword evidence="1" id="KW-1188">Viral release from host cell</keyword>
<organism evidence="4 5">
    <name type="scientific">Phyllobacterium phragmitis</name>
    <dbReference type="NCBI Taxonomy" id="2670329"/>
    <lineage>
        <taxon>Bacteria</taxon>
        <taxon>Pseudomonadati</taxon>
        <taxon>Pseudomonadota</taxon>
        <taxon>Alphaproteobacteria</taxon>
        <taxon>Hyphomicrobiales</taxon>
        <taxon>Phyllobacteriaceae</taxon>
        <taxon>Phyllobacterium</taxon>
    </lineage>
</organism>
<evidence type="ECO:0000259" key="3">
    <source>
        <dbReference type="Pfam" id="PF17289"/>
    </source>
</evidence>
<dbReference type="EMBL" id="PVBR01000014">
    <property type="protein sequence ID" value="PRD42111.1"/>
    <property type="molecule type" value="Genomic_DNA"/>
</dbReference>
<feature type="domain" description="Terminase large subunit gp17-like C-terminal" evidence="3">
    <location>
        <begin position="338"/>
        <end position="480"/>
    </location>
</feature>
<evidence type="ECO:0000313" key="5">
    <source>
        <dbReference type="Proteomes" id="UP000239434"/>
    </source>
</evidence>
<name>A0A2S9INL0_9HYPH</name>
<proteinExistence type="predicted"/>
<feature type="compositionally biased region" description="Basic and acidic residues" evidence="2">
    <location>
        <begin position="178"/>
        <end position="201"/>
    </location>
</feature>
<feature type="region of interest" description="Disordered" evidence="2">
    <location>
        <begin position="169"/>
        <end position="201"/>
    </location>
</feature>
<dbReference type="NCBIfam" id="TIGR01630">
    <property type="entry name" value="psiM2_ORF9"/>
    <property type="match status" value="1"/>
</dbReference>
<evidence type="ECO:0000313" key="4">
    <source>
        <dbReference type="EMBL" id="PRD42111.1"/>
    </source>
</evidence>
<protein>
    <submittedName>
        <fullName evidence="4">Terminase</fullName>
    </submittedName>
</protein>
<evidence type="ECO:0000256" key="1">
    <source>
        <dbReference type="ARBA" id="ARBA00022612"/>
    </source>
</evidence>
<dbReference type="Pfam" id="PF17289">
    <property type="entry name" value="Terminase_6C"/>
    <property type="match status" value="1"/>
</dbReference>
<keyword evidence="5" id="KW-1185">Reference proteome</keyword>
<dbReference type="AlphaFoldDB" id="A0A2S9INL0"/>
<gene>
    <name evidence="4" type="ORF">C5748_18340</name>
</gene>
<dbReference type="Proteomes" id="UP000239434">
    <property type="component" value="Unassembled WGS sequence"/>
</dbReference>
<dbReference type="InterPro" id="IPR006517">
    <property type="entry name" value="Phage_terminase_lsu-like_C"/>
</dbReference>
<accession>A0A2S9INL0</accession>